<feature type="compositionally biased region" description="Polar residues" evidence="1">
    <location>
        <begin position="129"/>
        <end position="150"/>
    </location>
</feature>
<evidence type="ECO:0000256" key="1">
    <source>
        <dbReference type="SAM" id="MobiDB-lite"/>
    </source>
</evidence>
<protein>
    <recommendedName>
        <fullName evidence="2">TPX2 central domain-containing protein</fullName>
    </recommendedName>
</protein>
<dbReference type="AlphaFoldDB" id="A0A9W9Z418"/>
<feature type="compositionally biased region" description="Basic and acidic residues" evidence="1">
    <location>
        <begin position="76"/>
        <end position="97"/>
    </location>
</feature>
<feature type="region of interest" description="Disordered" evidence="1">
    <location>
        <begin position="409"/>
        <end position="488"/>
    </location>
</feature>
<dbReference type="GO" id="GO:0060236">
    <property type="term" value="P:regulation of mitotic spindle organization"/>
    <property type="evidence" value="ECO:0007669"/>
    <property type="project" value="InterPro"/>
</dbReference>
<dbReference type="Proteomes" id="UP001163046">
    <property type="component" value="Unassembled WGS sequence"/>
</dbReference>
<feature type="compositionally biased region" description="Basic and acidic residues" evidence="1">
    <location>
        <begin position="476"/>
        <end position="488"/>
    </location>
</feature>
<accession>A0A9W9Z418</accession>
<dbReference type="PANTHER" id="PTHR14326:SF44">
    <property type="entry name" value="TARGETING PROTEIN FOR XKLP2"/>
    <property type="match status" value="1"/>
</dbReference>
<feature type="compositionally biased region" description="Polar residues" evidence="1">
    <location>
        <begin position="452"/>
        <end position="463"/>
    </location>
</feature>
<keyword evidence="4" id="KW-1185">Reference proteome</keyword>
<evidence type="ECO:0000313" key="4">
    <source>
        <dbReference type="Proteomes" id="UP001163046"/>
    </source>
</evidence>
<feature type="region of interest" description="Disordered" evidence="1">
    <location>
        <begin position="206"/>
        <end position="295"/>
    </location>
</feature>
<dbReference type="InterPro" id="IPR009675">
    <property type="entry name" value="TPX2_fam"/>
</dbReference>
<evidence type="ECO:0000259" key="2">
    <source>
        <dbReference type="Pfam" id="PF12214"/>
    </source>
</evidence>
<feature type="region of interest" description="Disordered" evidence="1">
    <location>
        <begin position="37"/>
        <end position="111"/>
    </location>
</feature>
<proteinExistence type="predicted"/>
<organism evidence="3 4">
    <name type="scientific">Desmophyllum pertusum</name>
    <dbReference type="NCBI Taxonomy" id="174260"/>
    <lineage>
        <taxon>Eukaryota</taxon>
        <taxon>Metazoa</taxon>
        <taxon>Cnidaria</taxon>
        <taxon>Anthozoa</taxon>
        <taxon>Hexacorallia</taxon>
        <taxon>Scleractinia</taxon>
        <taxon>Caryophylliina</taxon>
        <taxon>Caryophylliidae</taxon>
        <taxon>Desmophyllum</taxon>
    </lineage>
</organism>
<gene>
    <name evidence="3" type="ORF">OS493_004939</name>
</gene>
<feature type="compositionally biased region" description="Acidic residues" evidence="1">
    <location>
        <begin position="46"/>
        <end position="63"/>
    </location>
</feature>
<dbReference type="PANTHER" id="PTHR14326">
    <property type="entry name" value="TARGETING PROTEIN FOR XKLP2"/>
    <property type="match status" value="1"/>
</dbReference>
<dbReference type="GO" id="GO:0005874">
    <property type="term" value="C:microtubule"/>
    <property type="evidence" value="ECO:0007669"/>
    <property type="project" value="InterPro"/>
</dbReference>
<dbReference type="Pfam" id="PF12214">
    <property type="entry name" value="TPX2_importin"/>
    <property type="match status" value="1"/>
</dbReference>
<reference evidence="3" key="1">
    <citation type="submission" date="2023-01" db="EMBL/GenBank/DDBJ databases">
        <title>Genome assembly of the deep-sea coral Lophelia pertusa.</title>
        <authorList>
            <person name="Herrera S."/>
            <person name="Cordes E."/>
        </authorList>
    </citation>
    <scope>NUCLEOTIDE SEQUENCE</scope>
    <source>
        <strain evidence="3">USNM1676648</strain>
        <tissue evidence="3">Polyp</tissue>
    </source>
</reference>
<evidence type="ECO:0000313" key="3">
    <source>
        <dbReference type="EMBL" id="KAJ7374601.1"/>
    </source>
</evidence>
<feature type="region of interest" description="Disordered" evidence="1">
    <location>
        <begin position="129"/>
        <end position="168"/>
    </location>
</feature>
<sequence>MDLLLDPNYEYDAPMFVDFLQGAEQLDPEADRWFDGKIADEGGVLIEEEPSDQGSNEDNEPDDAVNSMHMHMAAEVPKEDTHTSSTQSEKEPEKLPAKVESSTEPPPKKLLVAPKNCVTSWSDWVAKSTTNVEGHTNNATKEAKESTSQSRVKRKRERKAPERRSARLRTLSTCSTVSTVSNSSDGCPARKVPKIKAPLTLTVPSTPTFMRRAPQPKVATIQAQKTREANDRLGPSTHSAHANAEGKGKNFVGSLRQHPPSPTFKNRKPTVPVPFKMTESRKRKEPDNDDNPCGQYQSMAQKVYQWQKKTPERFRVKPMQEQNQGPPVSVEKTSLKLTAPKTPDLKTKDRKRPLPLDCLSKEEQEKAQEAEMKSYKFKATELNRKIFDCNGTLGVYMEPKKPLTEIEPFSFNTDQRAEVHKEPVDEDEDYPRQIKAQPLPDFSNVFKPELPHNSTNSQPFSFEQRNKELKHKKQEKIKTVLEEEKKVN</sequence>
<comment type="caution">
    <text evidence="3">The sequence shown here is derived from an EMBL/GenBank/DDBJ whole genome shotgun (WGS) entry which is preliminary data.</text>
</comment>
<dbReference type="GO" id="GO:0005819">
    <property type="term" value="C:spindle"/>
    <property type="evidence" value="ECO:0007669"/>
    <property type="project" value="InterPro"/>
</dbReference>
<feature type="compositionally biased region" description="Polar residues" evidence="1">
    <location>
        <begin position="320"/>
        <end position="336"/>
    </location>
</feature>
<name>A0A9W9Z418_9CNID</name>
<dbReference type="EMBL" id="MU826827">
    <property type="protein sequence ID" value="KAJ7374601.1"/>
    <property type="molecule type" value="Genomic_DNA"/>
</dbReference>
<feature type="domain" description="TPX2 central" evidence="2">
    <location>
        <begin position="335"/>
        <end position="440"/>
    </location>
</feature>
<feature type="region of interest" description="Disordered" evidence="1">
    <location>
        <begin position="317"/>
        <end position="365"/>
    </location>
</feature>
<dbReference type="OrthoDB" id="1684416at2759"/>
<dbReference type="InterPro" id="IPR027330">
    <property type="entry name" value="TPX2_central_dom"/>
</dbReference>